<keyword evidence="13" id="KW-1185">Reference proteome</keyword>
<dbReference type="OrthoDB" id="347657at2759"/>
<dbReference type="GO" id="GO:0005524">
    <property type="term" value="F:ATP binding"/>
    <property type="evidence" value="ECO:0007669"/>
    <property type="project" value="UniProtKB-KW"/>
</dbReference>
<keyword evidence="6" id="KW-0418">Kinase</keyword>
<dbReference type="GeneID" id="14494692"/>
<feature type="region of interest" description="Disordered" evidence="10">
    <location>
        <begin position="40"/>
        <end position="61"/>
    </location>
</feature>
<evidence type="ECO:0000313" key="13">
    <source>
        <dbReference type="Proteomes" id="UP000002866"/>
    </source>
</evidence>
<feature type="region of interest" description="Disordered" evidence="10">
    <location>
        <begin position="139"/>
        <end position="164"/>
    </location>
</feature>
<dbReference type="InterPro" id="IPR039046">
    <property type="entry name" value="PDPK1"/>
</dbReference>
<evidence type="ECO:0000259" key="11">
    <source>
        <dbReference type="PROSITE" id="PS50011"/>
    </source>
</evidence>
<dbReference type="CDD" id="cd05581">
    <property type="entry name" value="STKc_PDK1"/>
    <property type="match status" value="1"/>
</dbReference>
<dbReference type="Gene3D" id="1.10.510.10">
    <property type="entry name" value="Transferase(Phosphotransferase) domain 1"/>
    <property type="match status" value="1"/>
</dbReference>
<keyword evidence="3" id="KW-0723">Serine/threonine-protein kinase</keyword>
<dbReference type="InterPro" id="IPR000719">
    <property type="entry name" value="Prot_kinase_dom"/>
</dbReference>
<dbReference type="EC" id="2.7.11.1" evidence="2"/>
<organism evidence="12 13">
    <name type="scientific">Henningerozyma blattae (strain ATCC 34711 / CBS 6284 / DSM 70876 / NBRC 10599 / NRRL Y-10934 / UCD 77-7)</name>
    <name type="common">Yeast</name>
    <name type="synonym">Tetrapisispora blattae</name>
    <dbReference type="NCBI Taxonomy" id="1071380"/>
    <lineage>
        <taxon>Eukaryota</taxon>
        <taxon>Fungi</taxon>
        <taxon>Dikarya</taxon>
        <taxon>Ascomycota</taxon>
        <taxon>Saccharomycotina</taxon>
        <taxon>Saccharomycetes</taxon>
        <taxon>Saccharomycetales</taxon>
        <taxon>Saccharomycetaceae</taxon>
        <taxon>Henningerozyma</taxon>
    </lineage>
</organism>
<evidence type="ECO:0000256" key="7">
    <source>
        <dbReference type="ARBA" id="ARBA00022840"/>
    </source>
</evidence>
<comment type="catalytic activity">
    <reaction evidence="8">
        <text>L-threonyl-[protein] + ATP = O-phospho-L-threonyl-[protein] + ADP + H(+)</text>
        <dbReference type="Rhea" id="RHEA:46608"/>
        <dbReference type="Rhea" id="RHEA-COMP:11060"/>
        <dbReference type="Rhea" id="RHEA-COMP:11605"/>
        <dbReference type="ChEBI" id="CHEBI:15378"/>
        <dbReference type="ChEBI" id="CHEBI:30013"/>
        <dbReference type="ChEBI" id="CHEBI:30616"/>
        <dbReference type="ChEBI" id="CHEBI:61977"/>
        <dbReference type="ChEBI" id="CHEBI:456216"/>
        <dbReference type="EC" id="2.7.11.1"/>
    </reaction>
</comment>
<evidence type="ECO:0000256" key="1">
    <source>
        <dbReference type="ARBA" id="ARBA00010006"/>
    </source>
</evidence>
<dbReference type="InterPro" id="IPR050236">
    <property type="entry name" value="Ser_Thr_kinase_AGC"/>
</dbReference>
<evidence type="ECO:0000256" key="9">
    <source>
        <dbReference type="ARBA" id="ARBA00048679"/>
    </source>
</evidence>
<name>I2GY71_HENB6</name>
<dbReference type="PANTHER" id="PTHR24356:SF163">
    <property type="entry name" value="3-PHOSPHOINOSITIDE-DEPENDENT PROTEIN KINASE 1-RELATED"/>
    <property type="match status" value="1"/>
</dbReference>
<evidence type="ECO:0000256" key="5">
    <source>
        <dbReference type="ARBA" id="ARBA00022741"/>
    </source>
</evidence>
<dbReference type="KEGG" id="tbl:TBLA_0B02310"/>
<dbReference type="PROSITE" id="PS00108">
    <property type="entry name" value="PROTEIN_KINASE_ST"/>
    <property type="match status" value="1"/>
</dbReference>
<evidence type="ECO:0000256" key="4">
    <source>
        <dbReference type="ARBA" id="ARBA00022679"/>
    </source>
</evidence>
<keyword evidence="5" id="KW-0547">Nucleotide-binding</keyword>
<dbReference type="AlphaFoldDB" id="I2GY71"/>
<dbReference type="Gene3D" id="3.30.200.20">
    <property type="entry name" value="Phosphorylase Kinase, domain 1"/>
    <property type="match status" value="1"/>
</dbReference>
<dbReference type="STRING" id="1071380.I2GY71"/>
<protein>
    <recommendedName>
        <fullName evidence="2">non-specific serine/threonine protein kinase</fullName>
        <ecNumber evidence="2">2.7.11.1</ecNumber>
    </recommendedName>
</protein>
<dbReference type="PANTHER" id="PTHR24356">
    <property type="entry name" value="SERINE/THREONINE-PROTEIN KINASE"/>
    <property type="match status" value="1"/>
</dbReference>
<evidence type="ECO:0000256" key="3">
    <source>
        <dbReference type="ARBA" id="ARBA00022527"/>
    </source>
</evidence>
<accession>I2GY71</accession>
<dbReference type="EMBL" id="HE806317">
    <property type="protein sequence ID" value="CCH59073.1"/>
    <property type="molecule type" value="Genomic_DNA"/>
</dbReference>
<comment type="similarity">
    <text evidence="1">Belongs to the protein kinase superfamily. AGC Ser/Thr protein kinase family. PDPK1 subfamily.</text>
</comment>
<dbReference type="Pfam" id="PF00069">
    <property type="entry name" value="Pkinase"/>
    <property type="match status" value="1"/>
</dbReference>
<dbReference type="GO" id="GO:0004674">
    <property type="term" value="F:protein serine/threonine kinase activity"/>
    <property type="evidence" value="ECO:0007669"/>
    <property type="project" value="UniProtKB-KW"/>
</dbReference>
<gene>
    <name evidence="12" type="primary">TBLA0B02310</name>
    <name evidence="12" type="ORF">TBLA_0B02310</name>
</gene>
<evidence type="ECO:0000256" key="8">
    <source>
        <dbReference type="ARBA" id="ARBA00047899"/>
    </source>
</evidence>
<reference evidence="12 13" key="1">
    <citation type="journal article" date="2011" name="Proc. Natl. Acad. Sci. U.S.A.">
        <title>Evolutionary erosion of yeast sex chromosomes by mating-type switching accidents.</title>
        <authorList>
            <person name="Gordon J.L."/>
            <person name="Armisen D."/>
            <person name="Proux-Wera E."/>
            <person name="Oheigeartaigh S.S."/>
            <person name="Byrne K.P."/>
            <person name="Wolfe K.H."/>
        </authorList>
    </citation>
    <scope>NUCLEOTIDE SEQUENCE [LARGE SCALE GENOMIC DNA]</scope>
    <source>
        <strain evidence="13">ATCC 34711 / CBS 6284 / DSM 70876 / NBRC 10599 / NRRL Y-10934 / UCD 77-7</strain>
    </source>
</reference>
<evidence type="ECO:0000256" key="2">
    <source>
        <dbReference type="ARBA" id="ARBA00012513"/>
    </source>
</evidence>
<keyword evidence="7" id="KW-0067">ATP-binding</keyword>
<dbReference type="InParanoid" id="I2GY71"/>
<dbReference type="eggNOG" id="KOG0592">
    <property type="taxonomic scope" value="Eukaryota"/>
</dbReference>
<dbReference type="Proteomes" id="UP000002866">
    <property type="component" value="Chromosome 2"/>
</dbReference>
<dbReference type="RefSeq" id="XP_004178592.1">
    <property type="nucleotide sequence ID" value="XM_004178544.1"/>
</dbReference>
<dbReference type="PROSITE" id="PS50011">
    <property type="entry name" value="PROTEIN_KINASE_DOM"/>
    <property type="match status" value="1"/>
</dbReference>
<comment type="catalytic activity">
    <reaction evidence="9">
        <text>L-seryl-[protein] + ATP = O-phospho-L-seryl-[protein] + ADP + H(+)</text>
        <dbReference type="Rhea" id="RHEA:17989"/>
        <dbReference type="Rhea" id="RHEA-COMP:9863"/>
        <dbReference type="Rhea" id="RHEA-COMP:11604"/>
        <dbReference type="ChEBI" id="CHEBI:15378"/>
        <dbReference type="ChEBI" id="CHEBI:29999"/>
        <dbReference type="ChEBI" id="CHEBI:30616"/>
        <dbReference type="ChEBI" id="CHEBI:83421"/>
        <dbReference type="ChEBI" id="CHEBI:456216"/>
        <dbReference type="EC" id="2.7.11.1"/>
    </reaction>
</comment>
<sequence length="819" mass="91756">MNKPLSRANERKIEHISAEQTRFSAEHRSNSEYNLQQNITPRQSDLRRSRSMSATPGPIVAHPEVSNRALTATSGFVNLDRENITPSVTPHIQPHATPRLHDLTFGRVVGRGAYSTVVLATGPSSELKVSSKASSIPSSKASSLLSSEKPLSSEKSRLSSDKPRSASDLSYAVKIINKRFLLRERKAKYAALEKAALVRLRDCPGVVRLHATFQDRESLYFVLEYAPHGDLLALLRRHGSLSRAVTCHYAAQLLSAIGALHSVGVIHRDIKPENVLLDSHYRAKLTDFGTAALLPQTHSNLEQVSRHVTTSFVGTAEYVPPELLAAGHADGTCDLWAWACVVFQLIAGRPPFQARNEFLTFQNVMAVRYTYPPGFPSDLKDLLRRVLRHEPRQRLLQPQITQHQFFAHTDFSEALWDKPPPPFGPYESERITLSSILPLDQNERKHSESSSRYSETTSRQGTRRQSEPNAKYTKSNSRQTAKPIGFVDPVDFAPLDSPVPNELVMNYQRLSHSPRMRTPPLTSHNASALHAANLAVQRSELQSQSNVPRPRSIATVLPRRPRAFSDPVASSDPMESPLLLDHLNTLIVSKYHNNNERIIKLQEINVTTINTTQLQSIFQIASQLHLSIHQLSNASVHVCTSNDLQSIVKSLEATPAPSASVSTLSEYKINSRMVSNEYKQPGGNIFDSTYSKSLTQTSAELIPLKDYRLRTVAITNYSNIIIFIKKITLPIEYEISMRTTLHPTSPLLFIHSKSIVLLPTTTKSLVLRFPLTTFKSWLSIFQKQPTSPPSLHYKQQAIMYPILQKKQKSSFAKFLDSIW</sequence>
<keyword evidence="4" id="KW-0808">Transferase</keyword>
<feature type="compositionally biased region" description="Low complexity" evidence="10">
    <location>
        <begin position="450"/>
        <end position="459"/>
    </location>
</feature>
<evidence type="ECO:0000256" key="10">
    <source>
        <dbReference type="SAM" id="MobiDB-lite"/>
    </source>
</evidence>
<feature type="domain" description="Protein kinase" evidence="11">
    <location>
        <begin position="103"/>
        <end position="406"/>
    </location>
</feature>
<dbReference type="InterPro" id="IPR008271">
    <property type="entry name" value="Ser/Thr_kinase_AS"/>
</dbReference>
<dbReference type="SMART" id="SM00220">
    <property type="entry name" value="S_TKc"/>
    <property type="match status" value="1"/>
</dbReference>
<dbReference type="HOGENOM" id="CLU_345186_0_0_1"/>
<evidence type="ECO:0000313" key="12">
    <source>
        <dbReference type="EMBL" id="CCH59073.1"/>
    </source>
</evidence>
<dbReference type="GO" id="GO:0035556">
    <property type="term" value="P:intracellular signal transduction"/>
    <property type="evidence" value="ECO:0007669"/>
    <property type="project" value="TreeGrafter"/>
</dbReference>
<dbReference type="SUPFAM" id="SSF56112">
    <property type="entry name" value="Protein kinase-like (PK-like)"/>
    <property type="match status" value="1"/>
</dbReference>
<dbReference type="InterPro" id="IPR011009">
    <property type="entry name" value="Kinase-like_dom_sf"/>
</dbReference>
<evidence type="ECO:0000256" key="6">
    <source>
        <dbReference type="ARBA" id="ARBA00022777"/>
    </source>
</evidence>
<feature type="compositionally biased region" description="Basic and acidic residues" evidence="10">
    <location>
        <begin position="151"/>
        <end position="164"/>
    </location>
</feature>
<proteinExistence type="inferred from homology"/>
<feature type="compositionally biased region" description="Low complexity" evidence="10">
    <location>
        <begin position="139"/>
        <end position="150"/>
    </location>
</feature>
<feature type="region of interest" description="Disordered" evidence="10">
    <location>
        <begin position="435"/>
        <end position="482"/>
    </location>
</feature>